<proteinExistence type="predicted"/>
<gene>
    <name evidence="1" type="ORF">PSM36_0218</name>
</gene>
<dbReference type="PROSITE" id="PS51257">
    <property type="entry name" value="PROKAR_LIPOPROTEIN"/>
    <property type="match status" value="1"/>
</dbReference>
<dbReference type="KEGG" id="psac:PSM36_0218"/>
<dbReference type="RefSeq" id="WP_076928418.1">
    <property type="nucleotide sequence ID" value="NZ_LT605205.1"/>
</dbReference>
<sequence length="380" mass="42674">MKPNNRYFTILLAGMLLALSACEKEIRLNLGDHVPKIVMNGIISPDSLIEISVSKSFLYTDTLSDRSLLKNAALTLFINGEERETMRMVRVDTVSGHDRLFEYSALVSVYRSTVYPQAGDRVRVEASAGGLQPAWAETTVPVPPQIHRIDTTIFFTSKQIINNGYSSGEGLYQNMRIKMAVTAGSSGADQRFRLRLRLMAEKIGEYPDLPDRYLYIYTNDDPVFEEAYRNSLLEDLISEGTSIEGMRHFDSALFSSKLFRDNSHTLDFSITDYYYLHTTYEEKEVDSGWGYPIYVPIKTEVFNPPIEVLFTAISPELYHYYLTGDYDPTSDEESFKLISEPEITFSNVHNGIGVVGAVSAAKAQINIPPLPGGKNADPGY</sequence>
<evidence type="ECO:0000313" key="1">
    <source>
        <dbReference type="EMBL" id="SCD19054.1"/>
    </source>
</evidence>
<dbReference type="Proteomes" id="UP000187464">
    <property type="component" value="Chromosome I"/>
</dbReference>
<accession>A0A1R3T657</accession>
<keyword evidence="2" id="KW-1185">Reference proteome</keyword>
<dbReference type="STRING" id="1642647.PSM36_0218"/>
<dbReference type="AlphaFoldDB" id="A0A1R3T657"/>
<dbReference type="Pfam" id="PF14054">
    <property type="entry name" value="DUF4249"/>
    <property type="match status" value="1"/>
</dbReference>
<name>A0A1R3T657_9BACT</name>
<evidence type="ECO:0000313" key="2">
    <source>
        <dbReference type="Proteomes" id="UP000187464"/>
    </source>
</evidence>
<organism evidence="1 2">
    <name type="scientific">Proteiniphilum saccharofermentans</name>
    <dbReference type="NCBI Taxonomy" id="1642647"/>
    <lineage>
        <taxon>Bacteria</taxon>
        <taxon>Pseudomonadati</taxon>
        <taxon>Bacteroidota</taxon>
        <taxon>Bacteroidia</taxon>
        <taxon>Bacteroidales</taxon>
        <taxon>Dysgonomonadaceae</taxon>
        <taxon>Proteiniphilum</taxon>
    </lineage>
</organism>
<dbReference type="InterPro" id="IPR025345">
    <property type="entry name" value="DUF4249"/>
</dbReference>
<evidence type="ECO:0008006" key="3">
    <source>
        <dbReference type="Google" id="ProtNLM"/>
    </source>
</evidence>
<protein>
    <recommendedName>
        <fullName evidence="3">DUF4249 domain-containing protein</fullName>
    </recommendedName>
</protein>
<dbReference type="EMBL" id="LT605205">
    <property type="protein sequence ID" value="SCD19054.1"/>
    <property type="molecule type" value="Genomic_DNA"/>
</dbReference>
<reference evidence="1 2" key="1">
    <citation type="submission" date="2016-08" db="EMBL/GenBank/DDBJ databases">
        <authorList>
            <person name="Seilhamer J.J."/>
        </authorList>
    </citation>
    <scope>NUCLEOTIDE SEQUENCE [LARGE SCALE GENOMIC DNA]</scope>
    <source>
        <strain evidence="1">M3/6</strain>
    </source>
</reference>